<keyword evidence="3" id="KW-0645">Protease</keyword>
<sequence length="223" mass="24788">MYLTEKLAVTLGKNARNILNIDKDREQIIVYGAINLLQIIFSILWTVIIGFILGVLYEALISSTTASILRKYSGGVHASSPNRCIIIGTTLAGTAGLIIDRFSYRFSFKATLALSILFIIIAFVIIVLKAPVDSAKKPITSINMKKKFKRNSIITLSVFSVLITVFSVLYKTTSEIYCLKIINSITLGVLWQSIALTNKGTIIFNKIDLALKYIMERSNINEN</sequence>
<reference evidence="9 10" key="1">
    <citation type="submission" date="2024-11" db="EMBL/GenBank/DDBJ databases">
        <authorList>
            <person name="Heng Y.C."/>
            <person name="Lim A.C.H."/>
            <person name="Lee J.K.Y."/>
            <person name="Kittelmann S."/>
        </authorList>
    </citation>
    <scope>NUCLEOTIDE SEQUENCE [LARGE SCALE GENOMIC DNA]</scope>
    <source>
        <strain evidence="9 10">WILCCON 0269</strain>
    </source>
</reference>
<feature type="transmembrane region" description="Helical" evidence="8">
    <location>
        <begin position="28"/>
        <end position="61"/>
    </location>
</feature>
<keyword evidence="1" id="KW-1003">Cell membrane</keyword>
<gene>
    <name evidence="9" type="ORF">ACJDU8_02080</name>
</gene>
<dbReference type="RefSeq" id="WP_406790490.1">
    <property type="nucleotide sequence ID" value="NZ_JBJHZX010000002.1"/>
</dbReference>
<feature type="transmembrane region" description="Helical" evidence="8">
    <location>
        <begin position="111"/>
        <end position="132"/>
    </location>
</feature>
<evidence type="ECO:0000256" key="6">
    <source>
        <dbReference type="ARBA" id="ARBA00022989"/>
    </source>
</evidence>
<dbReference type="InterPro" id="IPR006741">
    <property type="entry name" value="AgrB"/>
</dbReference>
<evidence type="ECO:0000256" key="7">
    <source>
        <dbReference type="ARBA" id="ARBA00023136"/>
    </source>
</evidence>
<organism evidence="9 10">
    <name type="scientific">Candidatus Clostridium eludens</name>
    <dbReference type="NCBI Taxonomy" id="3381663"/>
    <lineage>
        <taxon>Bacteria</taxon>
        <taxon>Bacillati</taxon>
        <taxon>Bacillota</taxon>
        <taxon>Clostridia</taxon>
        <taxon>Eubacteriales</taxon>
        <taxon>Clostridiaceae</taxon>
        <taxon>Clostridium</taxon>
    </lineage>
</organism>
<evidence type="ECO:0000256" key="5">
    <source>
        <dbReference type="ARBA" id="ARBA00022801"/>
    </source>
</evidence>
<protein>
    <submittedName>
        <fullName evidence="9">Accessory gene regulator ArgB-like protein</fullName>
    </submittedName>
</protein>
<name>A0ABW8SET0_9CLOT</name>
<keyword evidence="4 8" id="KW-0812">Transmembrane</keyword>
<dbReference type="EMBL" id="JBJHZX010000002">
    <property type="protein sequence ID" value="MFL0194369.1"/>
    <property type="molecule type" value="Genomic_DNA"/>
</dbReference>
<evidence type="ECO:0000256" key="4">
    <source>
        <dbReference type="ARBA" id="ARBA00022692"/>
    </source>
</evidence>
<dbReference type="Pfam" id="PF04647">
    <property type="entry name" value="AgrB"/>
    <property type="match status" value="1"/>
</dbReference>
<evidence type="ECO:0000256" key="2">
    <source>
        <dbReference type="ARBA" id="ARBA00022654"/>
    </source>
</evidence>
<dbReference type="SMART" id="SM00793">
    <property type="entry name" value="AgrB"/>
    <property type="match status" value="1"/>
</dbReference>
<evidence type="ECO:0000256" key="3">
    <source>
        <dbReference type="ARBA" id="ARBA00022670"/>
    </source>
</evidence>
<evidence type="ECO:0000256" key="8">
    <source>
        <dbReference type="SAM" id="Phobius"/>
    </source>
</evidence>
<evidence type="ECO:0000313" key="10">
    <source>
        <dbReference type="Proteomes" id="UP001623660"/>
    </source>
</evidence>
<accession>A0ABW8SET0</accession>
<feature type="transmembrane region" description="Helical" evidence="8">
    <location>
        <begin position="153"/>
        <end position="170"/>
    </location>
</feature>
<evidence type="ECO:0000313" key="9">
    <source>
        <dbReference type="EMBL" id="MFL0194369.1"/>
    </source>
</evidence>
<keyword evidence="10" id="KW-1185">Reference proteome</keyword>
<keyword evidence="6 8" id="KW-1133">Transmembrane helix</keyword>
<proteinExistence type="predicted"/>
<comment type="caution">
    <text evidence="9">The sequence shown here is derived from an EMBL/GenBank/DDBJ whole genome shotgun (WGS) entry which is preliminary data.</text>
</comment>
<keyword evidence="2" id="KW-0673">Quorum sensing</keyword>
<keyword evidence="7 8" id="KW-0472">Membrane</keyword>
<evidence type="ECO:0000256" key="1">
    <source>
        <dbReference type="ARBA" id="ARBA00022475"/>
    </source>
</evidence>
<dbReference type="Proteomes" id="UP001623660">
    <property type="component" value="Unassembled WGS sequence"/>
</dbReference>
<keyword evidence="5" id="KW-0378">Hydrolase</keyword>